<dbReference type="Proteomes" id="UP000190648">
    <property type="component" value="Unassembled WGS sequence"/>
</dbReference>
<evidence type="ECO:0000313" key="1">
    <source>
        <dbReference type="EMBL" id="OPJ69461.1"/>
    </source>
</evidence>
<proteinExistence type="predicted"/>
<dbReference type="AlphaFoldDB" id="A0A1V4JBA1"/>
<gene>
    <name evidence="1" type="ORF">AV530_012506</name>
</gene>
<evidence type="ECO:0000313" key="2">
    <source>
        <dbReference type="Proteomes" id="UP000190648"/>
    </source>
</evidence>
<protein>
    <submittedName>
        <fullName evidence="1">Uncharacterized protein</fullName>
    </submittedName>
</protein>
<reference evidence="1 2" key="1">
    <citation type="submission" date="2016-02" db="EMBL/GenBank/DDBJ databases">
        <title>Band-tailed pigeon sequencing and assembly.</title>
        <authorList>
            <person name="Soares A.E."/>
            <person name="Novak B.J."/>
            <person name="Rice E.S."/>
            <person name="O'Connell B."/>
            <person name="Chang D."/>
            <person name="Weber S."/>
            <person name="Shapiro B."/>
        </authorList>
    </citation>
    <scope>NUCLEOTIDE SEQUENCE [LARGE SCALE GENOMIC DNA]</scope>
    <source>
        <strain evidence="1">BTP2013</strain>
        <tissue evidence="1">Blood</tissue>
    </source>
</reference>
<sequence>MGTWGPEWVDGIRGWCTEKFLNMDSASGRSNSVVTSDDEIKIFIPCLNFPSGKNSSTVLALSREDTQRSLA</sequence>
<organism evidence="1 2">
    <name type="scientific">Patagioenas fasciata monilis</name>
    <dbReference type="NCBI Taxonomy" id="372326"/>
    <lineage>
        <taxon>Eukaryota</taxon>
        <taxon>Metazoa</taxon>
        <taxon>Chordata</taxon>
        <taxon>Craniata</taxon>
        <taxon>Vertebrata</taxon>
        <taxon>Euteleostomi</taxon>
        <taxon>Archelosauria</taxon>
        <taxon>Archosauria</taxon>
        <taxon>Dinosauria</taxon>
        <taxon>Saurischia</taxon>
        <taxon>Theropoda</taxon>
        <taxon>Coelurosauria</taxon>
        <taxon>Aves</taxon>
        <taxon>Neognathae</taxon>
        <taxon>Neoaves</taxon>
        <taxon>Columbimorphae</taxon>
        <taxon>Columbiformes</taxon>
        <taxon>Columbidae</taxon>
        <taxon>Patagioenas</taxon>
    </lineage>
</organism>
<name>A0A1V4JBA1_PATFA</name>
<comment type="caution">
    <text evidence="1">The sequence shown here is derived from an EMBL/GenBank/DDBJ whole genome shotgun (WGS) entry which is preliminary data.</text>
</comment>
<accession>A0A1V4JBA1</accession>
<dbReference type="EMBL" id="LSYS01008075">
    <property type="protein sequence ID" value="OPJ69461.1"/>
    <property type="molecule type" value="Genomic_DNA"/>
</dbReference>
<keyword evidence="2" id="KW-1185">Reference proteome</keyword>